<evidence type="ECO:0000259" key="1">
    <source>
        <dbReference type="PROSITE" id="PS50112"/>
    </source>
</evidence>
<dbReference type="RefSeq" id="WP_113894520.1">
    <property type="nucleotide sequence ID" value="NZ_JANJGA010000010.1"/>
</dbReference>
<dbReference type="CDD" id="cd01949">
    <property type="entry name" value="GGDEF"/>
    <property type="match status" value="1"/>
</dbReference>
<sequence>MQDLIQENEQLKIINYELNLFLEQFKELSYSSETDLNGFITDISQSFCDLIGYKKEELIGKKHSILKHPLEQESKYKELWENITNNKLWIGELRCLDKNKNDIWYKTTIFIKRDIKGNILGYAAKRQDITDKKKLENLSITDTLTNLYNRRFFDEIVRKEINRARRMNKNFVLMMIDIDNFKKYNDTFGHLYGDNILKKVAIVLKRFTKRANDFAFRLGGDEFSIISMDFDKDKILIYSNKIKEEITKLKFKNNICITISIGVYILEQNEKTSLKEIFKFSDEALYRAKNLGKNQVVVY</sequence>
<dbReference type="Proteomes" id="UP000252669">
    <property type="component" value="Unassembled WGS sequence"/>
</dbReference>
<dbReference type="CDD" id="cd00130">
    <property type="entry name" value="PAS"/>
    <property type="match status" value="1"/>
</dbReference>
<dbReference type="PANTHER" id="PTHR46663">
    <property type="entry name" value="DIGUANYLATE CYCLASE DGCT-RELATED"/>
    <property type="match status" value="1"/>
</dbReference>
<evidence type="ECO:0000313" key="4">
    <source>
        <dbReference type="Proteomes" id="UP000252669"/>
    </source>
</evidence>
<dbReference type="Pfam" id="PF00990">
    <property type="entry name" value="GGDEF"/>
    <property type="match status" value="1"/>
</dbReference>
<accession>A0A366MRK3</accession>
<dbReference type="SMART" id="SM00267">
    <property type="entry name" value="GGDEF"/>
    <property type="match status" value="1"/>
</dbReference>
<dbReference type="SUPFAM" id="SSF55785">
    <property type="entry name" value="PYP-like sensor domain (PAS domain)"/>
    <property type="match status" value="1"/>
</dbReference>
<evidence type="ECO:0000313" key="3">
    <source>
        <dbReference type="EMBL" id="RBQ28928.1"/>
    </source>
</evidence>
<comment type="caution">
    <text evidence="3">The sequence shown here is derived from an EMBL/GenBank/DDBJ whole genome shotgun (WGS) entry which is preliminary data.</text>
</comment>
<dbReference type="InterPro" id="IPR029787">
    <property type="entry name" value="Nucleotide_cyclase"/>
</dbReference>
<dbReference type="Gene3D" id="3.30.70.270">
    <property type="match status" value="1"/>
</dbReference>
<dbReference type="EMBL" id="PDKB01000010">
    <property type="protein sequence ID" value="RBQ28928.1"/>
    <property type="molecule type" value="Genomic_DNA"/>
</dbReference>
<protein>
    <submittedName>
        <fullName evidence="3">Diguanylate cyclase</fullName>
    </submittedName>
</protein>
<dbReference type="OrthoDB" id="5413461at2"/>
<dbReference type="NCBIfam" id="TIGR00229">
    <property type="entry name" value="sensory_box"/>
    <property type="match status" value="1"/>
</dbReference>
<organism evidence="3 4">
    <name type="scientific">Aliarcobacter vitoriensis</name>
    <dbReference type="NCBI Taxonomy" id="2011099"/>
    <lineage>
        <taxon>Bacteria</taxon>
        <taxon>Pseudomonadati</taxon>
        <taxon>Campylobacterota</taxon>
        <taxon>Epsilonproteobacteria</taxon>
        <taxon>Campylobacterales</taxon>
        <taxon>Arcobacteraceae</taxon>
        <taxon>Aliarcobacter</taxon>
    </lineage>
</organism>
<dbReference type="Gene3D" id="3.30.450.20">
    <property type="entry name" value="PAS domain"/>
    <property type="match status" value="1"/>
</dbReference>
<dbReference type="NCBIfam" id="TIGR00254">
    <property type="entry name" value="GGDEF"/>
    <property type="match status" value="1"/>
</dbReference>
<dbReference type="InterPro" id="IPR043128">
    <property type="entry name" value="Rev_trsase/Diguanyl_cyclase"/>
</dbReference>
<feature type="domain" description="GGDEF" evidence="2">
    <location>
        <begin position="169"/>
        <end position="299"/>
    </location>
</feature>
<dbReference type="FunFam" id="3.30.70.270:FF:000001">
    <property type="entry name" value="Diguanylate cyclase domain protein"/>
    <property type="match status" value="1"/>
</dbReference>
<name>A0A366MRK3_9BACT</name>
<dbReference type="AlphaFoldDB" id="A0A366MRK3"/>
<dbReference type="GO" id="GO:0003824">
    <property type="term" value="F:catalytic activity"/>
    <property type="evidence" value="ECO:0007669"/>
    <property type="project" value="UniProtKB-ARBA"/>
</dbReference>
<gene>
    <name evidence="3" type="ORF">CRU91_07060</name>
</gene>
<evidence type="ECO:0000259" key="2">
    <source>
        <dbReference type="PROSITE" id="PS50887"/>
    </source>
</evidence>
<dbReference type="InterPro" id="IPR052163">
    <property type="entry name" value="DGC-Regulatory_Protein"/>
</dbReference>
<dbReference type="PANTHER" id="PTHR46663:SF2">
    <property type="entry name" value="GGDEF DOMAIN-CONTAINING PROTEIN"/>
    <property type="match status" value="1"/>
</dbReference>
<reference evidence="3 4" key="1">
    <citation type="submission" date="2017-10" db="EMBL/GenBank/DDBJ databases">
        <title>Genomics of the genus Arcobacter.</title>
        <authorList>
            <person name="Perez-Cataluna A."/>
            <person name="Figueras M.J."/>
        </authorList>
    </citation>
    <scope>NUCLEOTIDE SEQUENCE [LARGE SCALE GENOMIC DNA]</scope>
    <source>
        <strain evidence="3 4">CECT 9230</strain>
    </source>
</reference>
<proteinExistence type="predicted"/>
<dbReference type="InterPro" id="IPR000014">
    <property type="entry name" value="PAS"/>
</dbReference>
<dbReference type="Pfam" id="PF13426">
    <property type="entry name" value="PAS_9"/>
    <property type="match status" value="1"/>
</dbReference>
<keyword evidence="4" id="KW-1185">Reference proteome</keyword>
<dbReference type="PROSITE" id="PS50887">
    <property type="entry name" value="GGDEF"/>
    <property type="match status" value="1"/>
</dbReference>
<dbReference type="InterPro" id="IPR000160">
    <property type="entry name" value="GGDEF_dom"/>
</dbReference>
<dbReference type="PROSITE" id="PS50112">
    <property type="entry name" value="PAS"/>
    <property type="match status" value="1"/>
</dbReference>
<dbReference type="SUPFAM" id="SSF55073">
    <property type="entry name" value="Nucleotide cyclase"/>
    <property type="match status" value="1"/>
</dbReference>
<feature type="domain" description="PAS" evidence="1">
    <location>
        <begin position="35"/>
        <end position="86"/>
    </location>
</feature>
<dbReference type="InterPro" id="IPR035965">
    <property type="entry name" value="PAS-like_dom_sf"/>
</dbReference>